<organism evidence="1 2">
    <name type="scientific">Deinococcus multiflagellatus</name>
    <dbReference type="NCBI Taxonomy" id="1656887"/>
    <lineage>
        <taxon>Bacteria</taxon>
        <taxon>Thermotogati</taxon>
        <taxon>Deinococcota</taxon>
        <taxon>Deinococci</taxon>
        <taxon>Deinococcales</taxon>
        <taxon>Deinococcaceae</taxon>
        <taxon>Deinococcus</taxon>
    </lineage>
</organism>
<comment type="caution">
    <text evidence="1">The sequence shown here is derived from an EMBL/GenBank/DDBJ whole genome shotgun (WGS) entry which is preliminary data.</text>
</comment>
<proteinExistence type="predicted"/>
<gene>
    <name evidence="1" type="ORF">ACFP90_02565</name>
</gene>
<reference evidence="2" key="1">
    <citation type="journal article" date="2019" name="Int. J. Syst. Evol. Microbiol.">
        <title>The Global Catalogue of Microorganisms (GCM) 10K type strain sequencing project: providing services to taxonomists for standard genome sequencing and annotation.</title>
        <authorList>
            <consortium name="The Broad Institute Genomics Platform"/>
            <consortium name="The Broad Institute Genome Sequencing Center for Infectious Disease"/>
            <person name="Wu L."/>
            <person name="Ma J."/>
        </authorList>
    </citation>
    <scope>NUCLEOTIDE SEQUENCE [LARGE SCALE GENOMIC DNA]</scope>
    <source>
        <strain evidence="2">CCUG 63830</strain>
    </source>
</reference>
<accession>A0ABW1ZIK9</accession>
<sequence length="433" mass="44425">MRALLTATLGLIPAARDLEPTLDGLQEQLLAMTDSNVALVKGFTQGTMTLQDFVTAAMETVPRLEALARAADLAGRPEIAAEYRAQAAELQKLGGSALRTAQGFQKFQTYAGYVRELAGAFAQLAGSVGNGDLEANLNGVANATARVADMAVDVAKLVATSGADIGAWVSLTVKVVSSIADAISGFQKARAEAAKAREDFGKQFSLINADAFSTFATRSRGFFADLFGGGPQVVREVNDLAANIAKAIESGVLGGFQNGIKGFLSGTGDLLTGIREGVRGALIDAVTQALIQGAILKGALGNLLTELTTTLAAGGDVTSIISQIGATLPGIAKTLEGVLKPIKTAIDKALPPTVTNPGSTTPSFGSGSSTFQAGAPTVVIDILSGTRDLIRGAEAASRLQMDAARLSYRAGEMLLLAAERMAGPHSTLTSGSR</sequence>
<keyword evidence="2" id="KW-1185">Reference proteome</keyword>
<dbReference type="RefSeq" id="WP_380053944.1">
    <property type="nucleotide sequence ID" value="NZ_JBHSWB010000001.1"/>
</dbReference>
<protein>
    <recommendedName>
        <fullName evidence="3">Phage tail tape measure protein</fullName>
    </recommendedName>
</protein>
<evidence type="ECO:0000313" key="2">
    <source>
        <dbReference type="Proteomes" id="UP001596317"/>
    </source>
</evidence>
<dbReference type="EMBL" id="JBHSWB010000001">
    <property type="protein sequence ID" value="MFC6659377.1"/>
    <property type="molecule type" value="Genomic_DNA"/>
</dbReference>
<dbReference type="Proteomes" id="UP001596317">
    <property type="component" value="Unassembled WGS sequence"/>
</dbReference>
<evidence type="ECO:0008006" key="3">
    <source>
        <dbReference type="Google" id="ProtNLM"/>
    </source>
</evidence>
<name>A0ABW1ZIK9_9DEIO</name>
<evidence type="ECO:0000313" key="1">
    <source>
        <dbReference type="EMBL" id="MFC6659377.1"/>
    </source>
</evidence>